<dbReference type="GO" id="GO:0020037">
    <property type="term" value="F:heme binding"/>
    <property type="evidence" value="ECO:0007669"/>
    <property type="project" value="InterPro"/>
</dbReference>
<proteinExistence type="inferred from homology"/>
<evidence type="ECO:0000256" key="7">
    <source>
        <dbReference type="ARBA" id="ARBA00023033"/>
    </source>
</evidence>
<dbReference type="GO" id="GO:0005506">
    <property type="term" value="F:iron ion binding"/>
    <property type="evidence" value="ECO:0007669"/>
    <property type="project" value="InterPro"/>
</dbReference>
<dbReference type="PANTHER" id="PTHR46206:SF2">
    <property type="entry name" value="CYTOCHROME P450 MONOOXYGENASE AUSG-RELATED"/>
    <property type="match status" value="1"/>
</dbReference>
<feature type="transmembrane region" description="Helical" evidence="8">
    <location>
        <begin position="22"/>
        <end position="43"/>
    </location>
</feature>
<dbReference type="PANTHER" id="PTHR46206">
    <property type="entry name" value="CYTOCHROME P450"/>
    <property type="match status" value="1"/>
</dbReference>
<comment type="similarity">
    <text evidence="2">Belongs to the cytochrome P450 family.</text>
</comment>
<keyword evidence="7" id="KW-0503">Monooxygenase</keyword>
<reference evidence="9" key="2">
    <citation type="submission" date="2008-07" db="EMBL/GenBank/DDBJ databases">
        <authorList>
            <person name="Genoscope - CEA"/>
        </authorList>
    </citation>
    <scope>NUCLEOTIDE SEQUENCE</scope>
    <source>
        <strain evidence="9">S mat+</strain>
    </source>
</reference>
<sequence>TSFDNRHASDCLPHFEREAHNLQLPLLEVILGAVVVHGCWWLVVGICRVTHTMASATWQPVEIRDTILHLIARISSRVFLGSELCRNEDWLKVTRDYTADAMRAAIELRFVPKPVRFLAHWFMPSCQKARVHVQEARRIIGPVLEKRRVQKMAGNGNFDDDAIEWYVLRLFEREAQGKPYDPVIAQLVMSMAAIHTTRSFI</sequence>
<dbReference type="RefSeq" id="XP_001906829.1">
    <property type="nucleotide sequence ID" value="XM_001906794.1"/>
</dbReference>
<feature type="non-terminal residue" evidence="9">
    <location>
        <position position="1"/>
    </location>
</feature>
<dbReference type="GO" id="GO:0016705">
    <property type="term" value="F:oxidoreductase activity, acting on paired donors, with incorporation or reduction of molecular oxygen"/>
    <property type="evidence" value="ECO:0007669"/>
    <property type="project" value="InterPro"/>
</dbReference>
<comment type="cofactor">
    <cofactor evidence="1">
        <name>heme</name>
        <dbReference type="ChEBI" id="CHEBI:30413"/>
    </cofactor>
</comment>
<name>B2ASX7_PODAN</name>
<keyword evidence="8" id="KW-1133">Transmembrane helix</keyword>
<dbReference type="VEuPathDB" id="FungiDB:PODANS_6_11540"/>
<reference evidence="9" key="1">
    <citation type="journal article" date="2008" name="Genome Biol.">
        <title>The genome sequence of the model ascomycete fungus Podospora anserina.</title>
        <authorList>
            <person name="Espagne E."/>
            <person name="Lespinet O."/>
            <person name="Malagnac F."/>
            <person name="Da Silva C."/>
            <person name="Jaillon O."/>
            <person name="Porcel B.M."/>
            <person name="Couloux A."/>
            <person name="Aury J.-M."/>
            <person name="Segurens B."/>
            <person name="Poulain J."/>
            <person name="Anthouard V."/>
            <person name="Grossetete S."/>
            <person name="Khalili H."/>
            <person name="Coppin E."/>
            <person name="Dequard-Chablat M."/>
            <person name="Picard M."/>
            <person name="Contamine V."/>
            <person name="Arnaise S."/>
            <person name="Bourdais A."/>
            <person name="Berteaux-Lecellier V."/>
            <person name="Gautheret D."/>
            <person name="de Vries R.P."/>
            <person name="Battaglia E."/>
            <person name="Coutinho P.M."/>
            <person name="Danchin E.G.J."/>
            <person name="Henrissat B."/>
            <person name="El Khoury R."/>
            <person name="Sainsard-Chanet A."/>
            <person name="Boivin A."/>
            <person name="Pinan-Lucarre B."/>
            <person name="Sellem C.H."/>
            <person name="Debuchy R."/>
            <person name="Wincker P."/>
            <person name="Weissenbach J."/>
            <person name="Silar P."/>
        </authorList>
    </citation>
    <scope>NUCLEOTIDE SEQUENCE [LARGE SCALE GENOMIC DNA]</scope>
    <source>
        <strain evidence="9">S mat+</strain>
    </source>
</reference>
<keyword evidence="3" id="KW-0349">Heme</keyword>
<keyword evidence="5" id="KW-0560">Oxidoreductase</keyword>
<dbReference type="KEGG" id="pan:PODANSg3862"/>
<dbReference type="AlphaFoldDB" id="B2ASX7"/>
<keyword evidence="6" id="KW-0408">Iron</keyword>
<keyword evidence="4" id="KW-0479">Metal-binding</keyword>
<dbReference type="SUPFAM" id="SSF48264">
    <property type="entry name" value="Cytochrome P450"/>
    <property type="match status" value="1"/>
</dbReference>
<evidence type="ECO:0000256" key="5">
    <source>
        <dbReference type="ARBA" id="ARBA00023002"/>
    </source>
</evidence>
<protein>
    <submittedName>
        <fullName evidence="9">Podospora anserina S mat+ genomic DNA chromosome 6, supercontig 1</fullName>
    </submittedName>
</protein>
<evidence type="ECO:0000256" key="2">
    <source>
        <dbReference type="ARBA" id="ARBA00010617"/>
    </source>
</evidence>
<evidence type="ECO:0000313" key="9">
    <source>
        <dbReference type="EMBL" id="CAP67500.1"/>
    </source>
</evidence>
<dbReference type="EMBL" id="CU633898">
    <property type="protein sequence ID" value="CAP67500.1"/>
    <property type="molecule type" value="Genomic_DNA"/>
</dbReference>
<dbReference type="Gene3D" id="1.10.630.10">
    <property type="entry name" value="Cytochrome P450"/>
    <property type="match status" value="1"/>
</dbReference>
<dbReference type="HOGENOM" id="CLU_1363293_0_0_1"/>
<evidence type="ECO:0000256" key="1">
    <source>
        <dbReference type="ARBA" id="ARBA00001971"/>
    </source>
</evidence>
<dbReference type="OrthoDB" id="1844152at2759"/>
<dbReference type="GO" id="GO:0004497">
    <property type="term" value="F:monooxygenase activity"/>
    <property type="evidence" value="ECO:0007669"/>
    <property type="project" value="UniProtKB-KW"/>
</dbReference>
<evidence type="ECO:0000256" key="8">
    <source>
        <dbReference type="SAM" id="Phobius"/>
    </source>
</evidence>
<gene>
    <name evidence="9" type="ORF">PODANS_6_11540</name>
</gene>
<organism evidence="9">
    <name type="scientific">Podospora anserina (strain S / ATCC MYA-4624 / DSM 980 / FGSC 10383)</name>
    <name type="common">Pleurage anserina</name>
    <dbReference type="NCBI Taxonomy" id="515849"/>
    <lineage>
        <taxon>Eukaryota</taxon>
        <taxon>Fungi</taxon>
        <taxon>Dikarya</taxon>
        <taxon>Ascomycota</taxon>
        <taxon>Pezizomycotina</taxon>
        <taxon>Sordariomycetes</taxon>
        <taxon>Sordariomycetidae</taxon>
        <taxon>Sordariales</taxon>
        <taxon>Podosporaceae</taxon>
        <taxon>Podospora</taxon>
        <taxon>Podospora anserina</taxon>
    </lineage>
</organism>
<dbReference type="InterPro" id="IPR036396">
    <property type="entry name" value="Cyt_P450_sf"/>
</dbReference>
<evidence type="ECO:0000256" key="6">
    <source>
        <dbReference type="ARBA" id="ARBA00023004"/>
    </source>
</evidence>
<dbReference type="GeneID" id="6191076"/>
<evidence type="ECO:0000256" key="3">
    <source>
        <dbReference type="ARBA" id="ARBA00022617"/>
    </source>
</evidence>
<keyword evidence="8" id="KW-0812">Transmembrane</keyword>
<accession>B2ASX7</accession>
<keyword evidence="8" id="KW-0472">Membrane</keyword>
<evidence type="ECO:0000256" key="4">
    <source>
        <dbReference type="ARBA" id="ARBA00022723"/>
    </source>
</evidence>